<feature type="region of interest" description="Disordered" evidence="14">
    <location>
        <begin position="1606"/>
        <end position="1628"/>
    </location>
</feature>
<dbReference type="InterPro" id="IPR014001">
    <property type="entry name" value="Helicase_ATP-bd"/>
</dbReference>
<dbReference type="InterPro" id="IPR027417">
    <property type="entry name" value="P-loop_NTPase"/>
</dbReference>
<keyword evidence="5" id="KW-0378">Hydrolase</keyword>
<dbReference type="GO" id="GO:0006338">
    <property type="term" value="P:chromatin remodeling"/>
    <property type="evidence" value="ECO:0007669"/>
    <property type="project" value="UniProtKB-ARBA"/>
</dbReference>
<feature type="compositionally biased region" description="Polar residues" evidence="14">
    <location>
        <begin position="340"/>
        <end position="352"/>
    </location>
</feature>
<name>A0A922LVR7_SCHHA</name>
<dbReference type="CDD" id="cd18003">
    <property type="entry name" value="DEXQc_SRCAP"/>
    <property type="match status" value="1"/>
</dbReference>
<dbReference type="Pfam" id="PF00271">
    <property type="entry name" value="Helicase_C"/>
    <property type="match status" value="1"/>
</dbReference>
<dbReference type="InterPro" id="IPR014012">
    <property type="entry name" value="HSA_dom"/>
</dbReference>
<dbReference type="PROSITE" id="PS51192">
    <property type="entry name" value="HELICASE_ATP_BIND_1"/>
    <property type="match status" value="1"/>
</dbReference>
<dbReference type="GO" id="GO:0042393">
    <property type="term" value="F:histone binding"/>
    <property type="evidence" value="ECO:0007669"/>
    <property type="project" value="TreeGrafter"/>
</dbReference>
<dbReference type="CDD" id="cd18793">
    <property type="entry name" value="SF2_C_SNF"/>
    <property type="match status" value="1"/>
</dbReference>
<evidence type="ECO:0000256" key="7">
    <source>
        <dbReference type="ARBA" id="ARBA00022840"/>
    </source>
</evidence>
<dbReference type="GO" id="GO:0003677">
    <property type="term" value="F:DNA binding"/>
    <property type="evidence" value="ECO:0007669"/>
    <property type="project" value="UniProtKB-KW"/>
</dbReference>
<keyword evidence="3" id="KW-0597">Phosphoprotein</keyword>
<dbReference type="InterPro" id="IPR000330">
    <property type="entry name" value="SNF2_N"/>
</dbReference>
<feature type="domain" description="Helicase C-terminal" evidence="16">
    <location>
        <begin position="1382"/>
        <end position="1535"/>
    </location>
</feature>
<feature type="region of interest" description="Disordered" evidence="14">
    <location>
        <begin position="326"/>
        <end position="367"/>
    </location>
</feature>
<dbReference type="InterPro" id="IPR038718">
    <property type="entry name" value="SNF2-like_sf"/>
</dbReference>
<feature type="domain" description="HSA" evidence="17">
    <location>
        <begin position="196"/>
        <end position="268"/>
    </location>
</feature>
<evidence type="ECO:0000313" key="19">
    <source>
        <dbReference type="Proteomes" id="UP000471633"/>
    </source>
</evidence>
<reference evidence="18" key="1">
    <citation type="journal article" date="2012" name="Nat. Genet.">
        <title>Whole-genome sequence of Schistosoma haematobium.</title>
        <authorList>
            <person name="Young N.D."/>
            <person name="Jex A.R."/>
            <person name="Li B."/>
            <person name="Liu S."/>
            <person name="Yang L."/>
            <person name="Xiong Z."/>
            <person name="Li Y."/>
            <person name="Cantacessi C."/>
            <person name="Hall R.S."/>
            <person name="Xu X."/>
            <person name="Chen F."/>
            <person name="Wu X."/>
            <person name="Zerlotini A."/>
            <person name="Oliveira G."/>
            <person name="Hofmann A."/>
            <person name="Zhang G."/>
            <person name="Fang X."/>
            <person name="Kang Y."/>
            <person name="Campbell B.E."/>
            <person name="Loukas A."/>
            <person name="Ranganathan S."/>
            <person name="Rollinson D."/>
            <person name="Rinaldi G."/>
            <person name="Brindley P.J."/>
            <person name="Yang H."/>
            <person name="Wang J."/>
            <person name="Wang J."/>
            <person name="Gasser R.B."/>
        </authorList>
    </citation>
    <scope>NUCLEOTIDE SEQUENCE</scope>
</reference>
<dbReference type="PROSITE" id="PS51204">
    <property type="entry name" value="HSA"/>
    <property type="match status" value="1"/>
</dbReference>
<feature type="compositionally biased region" description="Polar residues" evidence="14">
    <location>
        <begin position="1609"/>
        <end position="1628"/>
    </location>
</feature>
<keyword evidence="6" id="KW-0347">Helicase</keyword>
<gene>
    <name evidence="18" type="ORF">MS3_00008226</name>
</gene>
<evidence type="ECO:0000259" key="17">
    <source>
        <dbReference type="PROSITE" id="PS51204"/>
    </source>
</evidence>
<dbReference type="Pfam" id="PF00176">
    <property type="entry name" value="SNF2-rel_dom"/>
    <property type="match status" value="1"/>
</dbReference>
<dbReference type="PANTHER" id="PTHR45685:SF1">
    <property type="entry name" value="HELICASE SRCAP"/>
    <property type="match status" value="1"/>
</dbReference>
<feature type="domain" description="Helicase ATP-binding" evidence="15">
    <location>
        <begin position="665"/>
        <end position="830"/>
    </location>
</feature>
<comment type="similarity">
    <text evidence="2">Belongs to the SNF2/RAD54 helicase family. SWR1 subfamily.</text>
</comment>
<evidence type="ECO:0000256" key="4">
    <source>
        <dbReference type="ARBA" id="ARBA00022741"/>
    </source>
</evidence>
<evidence type="ECO:0008006" key="20">
    <source>
        <dbReference type="Google" id="ProtNLM"/>
    </source>
</evidence>
<reference evidence="18" key="4">
    <citation type="journal article" date="2022" name="PLoS Pathog.">
        <title>Chromosome-level genome of Schistosoma haematobium underpins genome-wide explorations of molecular variation.</title>
        <authorList>
            <person name="Stroehlein A.J."/>
            <person name="Korhonen P.K."/>
            <person name="Lee V.V."/>
            <person name="Ralph S.A."/>
            <person name="Mentink-Kane M."/>
            <person name="You H."/>
            <person name="McManus D.P."/>
            <person name="Tchuente L.T."/>
            <person name="Stothard J.R."/>
            <person name="Kaur P."/>
            <person name="Dudchenko O."/>
            <person name="Aiden E.L."/>
            <person name="Yang B."/>
            <person name="Yang H."/>
            <person name="Emery A.M."/>
            <person name="Webster B.L."/>
            <person name="Brindley P.J."/>
            <person name="Rollinson D."/>
            <person name="Chang B.C.H."/>
            <person name="Gasser R.B."/>
            <person name="Young N.D."/>
        </authorList>
    </citation>
    <scope>NUCLEOTIDE SEQUENCE</scope>
</reference>
<dbReference type="GO" id="GO:0016887">
    <property type="term" value="F:ATP hydrolysis activity"/>
    <property type="evidence" value="ECO:0007669"/>
    <property type="project" value="TreeGrafter"/>
</dbReference>
<dbReference type="GO" id="GO:0004386">
    <property type="term" value="F:helicase activity"/>
    <property type="evidence" value="ECO:0007669"/>
    <property type="project" value="UniProtKB-KW"/>
</dbReference>
<keyword evidence="13" id="KW-0175">Coiled coil</keyword>
<keyword evidence="7" id="KW-0067">ATP-binding</keyword>
<dbReference type="GO" id="GO:0000812">
    <property type="term" value="C:Swr1 complex"/>
    <property type="evidence" value="ECO:0007669"/>
    <property type="project" value="TreeGrafter"/>
</dbReference>
<evidence type="ECO:0000256" key="13">
    <source>
        <dbReference type="SAM" id="Coils"/>
    </source>
</evidence>
<dbReference type="GeneID" id="24598275"/>
<evidence type="ECO:0000256" key="9">
    <source>
        <dbReference type="ARBA" id="ARBA00023015"/>
    </source>
</evidence>
<comment type="subcellular location">
    <subcellularLocation>
        <location evidence="1">Nucleus</location>
    </subcellularLocation>
</comment>
<dbReference type="SMART" id="SM00487">
    <property type="entry name" value="DEXDc"/>
    <property type="match status" value="1"/>
</dbReference>
<reference evidence="18" key="2">
    <citation type="journal article" date="2019" name="Gigascience">
        <title>High-quality Schistosoma haematobium genome achieved by single-molecule and long-range sequencing.</title>
        <authorList>
            <person name="Stroehlein A.J."/>
            <person name="Korhonen P.K."/>
            <person name="Chong T.M."/>
            <person name="Lim Y.L."/>
            <person name="Chan K.G."/>
            <person name="Webster B."/>
            <person name="Rollinson D."/>
            <person name="Brindley P.J."/>
            <person name="Gasser R.B."/>
            <person name="Young N.D."/>
        </authorList>
    </citation>
    <scope>NUCLEOTIDE SEQUENCE</scope>
</reference>
<keyword evidence="12" id="KW-0539">Nucleus</keyword>
<dbReference type="InterPro" id="IPR001650">
    <property type="entry name" value="Helicase_C-like"/>
</dbReference>
<dbReference type="Proteomes" id="UP000471633">
    <property type="component" value="Unassembled WGS sequence"/>
</dbReference>
<evidence type="ECO:0000256" key="2">
    <source>
        <dbReference type="ARBA" id="ARBA00009220"/>
    </source>
</evidence>
<reference evidence="18" key="3">
    <citation type="submission" date="2021-06" db="EMBL/GenBank/DDBJ databases">
        <title>Chromosome-level genome assembly for S. haematobium.</title>
        <authorList>
            <person name="Stroehlein A.J."/>
        </authorList>
    </citation>
    <scope>NUCLEOTIDE SEQUENCE</scope>
</reference>
<evidence type="ECO:0000256" key="1">
    <source>
        <dbReference type="ARBA" id="ARBA00004123"/>
    </source>
</evidence>
<keyword evidence="4" id="KW-0547">Nucleotide-binding</keyword>
<dbReference type="GO" id="GO:0010468">
    <property type="term" value="P:regulation of gene expression"/>
    <property type="evidence" value="ECO:0007669"/>
    <property type="project" value="UniProtKB-ARBA"/>
</dbReference>
<dbReference type="CTD" id="24598275"/>
<feature type="coiled-coil region" evidence="13">
    <location>
        <begin position="1629"/>
        <end position="1669"/>
    </location>
</feature>
<evidence type="ECO:0000256" key="10">
    <source>
        <dbReference type="ARBA" id="ARBA00023125"/>
    </source>
</evidence>
<dbReference type="SMART" id="SM00490">
    <property type="entry name" value="HELICc"/>
    <property type="match status" value="1"/>
</dbReference>
<keyword evidence="11" id="KW-0804">Transcription</keyword>
<protein>
    <recommendedName>
        <fullName evidence="20">Helicase domino</fullName>
    </recommendedName>
</protein>
<evidence type="ECO:0000256" key="14">
    <source>
        <dbReference type="SAM" id="MobiDB-lite"/>
    </source>
</evidence>
<evidence type="ECO:0000256" key="11">
    <source>
        <dbReference type="ARBA" id="ARBA00023163"/>
    </source>
</evidence>
<evidence type="ECO:0000256" key="12">
    <source>
        <dbReference type="ARBA" id="ARBA00023242"/>
    </source>
</evidence>
<sequence length="2430" mass="275002">MVEIDNADHTKFEVVSDPSAVNIHGTITGPHSDLEMRNKVVCCLRELMRVVQSSYHEDVVELNFIQSGSLLIEFYEWRRKKTQELMQALCSGHLDPEDLSLVSDYMSGHVNSDAIFPPNGAFPPCLGSQPVSLDNDSEDDEDERRLDENSLLKYAVDEVSILKRVLELKRDGLWSIDDSSCGTTETGSIDISTSISLVPPSEPTCRTYSDYMFAEINWLAEDFKRERQWKRVSAKKLALTALKCCRDKSERALKIEKEEVVRIRKMCAFIARMVRDWWRQMDKIVQAKQQVRLTAKRQQAISSHLGQVLETTEEYTRWLTEGITSSKPKKTTVSSTKSSGGNNQNENVSDSGQRILKSPVRELDTSDEEFTVDEVALNEVDDEETIEQEEKIAIEDQHGSETSTAVELEQLAADADCPLEDLLPPGYLEFITSNSPVVSEVQHSSASEVKDFGEPYNRKRIEADAVCQVITCSSEIPKECQYPEKSEETKSEANVSVFEKKELDVPKLEVSLSVKETMINFANKNEPNLEIASNTFDLKSNSQSLLTKEIEDTDNEVELANSNVNECPSVKRGSEIILKKVMDHDVNASVMGAESNTNVVLPNNKGGETQKSSCQTSACEPIIESTTNEGKNASSGVGLATVSSPFLLSGGNLREYQLVGLSWLVATYDKRLNGILADEMGLGKTIQTISLLAYLACERGVWGPHLIVVPTSVILNWEVEFKRWCPSFKILTYFGNMKERKCKRKGWTKTNAFHVCITSYRLAIQDAIAFKRKKWKYLILDEAQNIKNFKSQRWQTLLTFNSQRRLLLTGTPLQNSLMELWSLMHFLMPNIFQSHRDFQEWFASPITGMIEGNTDHNELLVQRLHKVLRPFLLRRLKADVERQLPKKYEHVIMCRLSRRQRFLYDDFMSLGSTQETLKSGQFLSVMNILMQLRKVCNHPNLFETRPIISPFRVAESYLTYSLPRLLVSMSHPFLVFAPSSNGSRSVFGSASAFSDPDLDWLDTAGLVARLLGQTMNLVEMARDLPGFVARRCHQLCARENLITIIDSSDVIDDVTSQRIQFNELKKSRKSQGEYLNRSPLFDSKCFVYSDGYYPALSSPTNLEPTIVKAEFPKNTWDIGMPKSCLRRRFVERCNRLLLMSRINERRCDLTFKSHSNDIGTYWDHGTHIGPDLIFLINRLMLEKPVENLQDVHIYPGLINGAVYCQQSLHTWPVKCSPLSSIISSTVDQISCFEGNIHQMSSLSMESISSRRTSWLRSSRSLREMLHSPGDYLNDLREILKRFVFVVPAVISSGFTLQVSNHALEHQLINQEIRIRDMLLSSGCLHPSFFPMNSSEYHERKTLNRLTTWSPQMWLMPSKLHQLVMSCRIQFPDPRLIQYDCGKLQRLHSLLRELKSGNHRVLIFTQMARMLDILEQFLAYHGHRYLRLDGTTKVEQRQVLMERFNQDSQIFVFILSTRSGGLGINLTGADTVIFYDSDWNPTMDAQAQDRCHRIGQTRDVHIYRLISERTVEENILRKANQKRFLSDVAIEGGKFTTAFFKQNTITELFAEPSGLQDLAKMKGSATLMETSSLSHSDKKCMDSNFGSVSQSEDRVVVTRLVPEIRPDGCMSTSSSASPRGVSANESSGLISNSEAQLEALLDACEEESDRIAARRVLDEAKADLAEFEEKSPYNEDNNDSIIADDNNGSNIPSVAVIEPFSRLRNCLQQSDEDNTASQNTNETLETIEQIVERELLGFESQLKPVERFGVRQVEEQREHMLNEQLDMADAELIESEKVWHLEKLKALHEADEQRADLEDDDMFYCCGKYDLSSQLAELERLERIRMEETDDADASINLLDSGQIFSSGRSKYPRKRPYDSCSTAHKVQARQVVCPRLSRTNKSTRSTSVGKVPKRLRLDKPKKPIDITFVSDNEKDEININQDISKRAKSTNQPTQLDITESSKTGIKAFVEKMHFPPTVHTKRFHKSGIRNNNLYSQSNNPQSKTGAFLQQDVISSSKLEKNYLSSRSYPIPELSEENVSYKGSEEIHHFDQSHSQYNRSTTQTQKRIDRRNTECHLPDKVFRFDAPNSVISSNHYDPENVAHEEIVEANNLVELPFNQQSNNVLSDAFEVSVGSSTKLQSDRIPGFHNDISASEGLSATGISCTKYVVPSTTTTPGIHLQSRYQNSPDIPFRLLNPTTPSVQHPPEPMIPVQSIPDGSHLNLTARQVLASTGQPVFVITRQMKTPSGEIYQQRFTHPVVPPSQFTRMVYRLQKPSGISSRTSTLLETNRIRQPQLPTESSITYRPAMMNNPPTAGALVMKPVAKTVNVNVSPDSGLQDMTTSVKHFSQPPRFSANGIKCATSIPVIRMINCDANKTSPIIRLVSSEINHINNDVTHPHNSQSVSALLTPTNTVRIGNTVRLIPNHISNSNAQVIRLQRVVSNLTHPKNT</sequence>
<dbReference type="GO" id="GO:0140096">
    <property type="term" value="F:catalytic activity, acting on a protein"/>
    <property type="evidence" value="ECO:0007669"/>
    <property type="project" value="UniProtKB-ARBA"/>
</dbReference>
<organism evidence="18 19">
    <name type="scientific">Schistosoma haematobium</name>
    <name type="common">Blood fluke</name>
    <dbReference type="NCBI Taxonomy" id="6185"/>
    <lineage>
        <taxon>Eukaryota</taxon>
        <taxon>Metazoa</taxon>
        <taxon>Spiralia</taxon>
        <taxon>Lophotrochozoa</taxon>
        <taxon>Platyhelminthes</taxon>
        <taxon>Trematoda</taxon>
        <taxon>Digenea</taxon>
        <taxon>Strigeidida</taxon>
        <taxon>Schistosomatoidea</taxon>
        <taxon>Schistosomatidae</taxon>
        <taxon>Schistosoma</taxon>
    </lineage>
</organism>
<accession>A0A922LVR7</accession>
<dbReference type="GO" id="GO:0005524">
    <property type="term" value="F:ATP binding"/>
    <property type="evidence" value="ECO:0007669"/>
    <property type="project" value="UniProtKB-KW"/>
</dbReference>
<dbReference type="FunFam" id="3.40.50.300:FF:000529">
    <property type="entry name" value="helicase SRCAP isoform X1"/>
    <property type="match status" value="1"/>
</dbReference>
<evidence type="ECO:0000259" key="15">
    <source>
        <dbReference type="PROSITE" id="PS51192"/>
    </source>
</evidence>
<dbReference type="EMBL" id="AMPZ03000001">
    <property type="protein sequence ID" value="KAH9594758.1"/>
    <property type="molecule type" value="Genomic_DNA"/>
</dbReference>
<keyword evidence="10" id="KW-0238">DNA-binding</keyword>
<evidence type="ECO:0000259" key="16">
    <source>
        <dbReference type="PROSITE" id="PS51194"/>
    </source>
</evidence>
<comment type="caution">
    <text evidence="18">The sequence shown here is derived from an EMBL/GenBank/DDBJ whole genome shotgun (WGS) entry which is preliminary data.</text>
</comment>
<dbReference type="FunFam" id="3.40.50.10810:FF:000005">
    <property type="entry name" value="Photoperiod-independent early flowering 1"/>
    <property type="match status" value="1"/>
</dbReference>
<evidence type="ECO:0000256" key="5">
    <source>
        <dbReference type="ARBA" id="ARBA00022801"/>
    </source>
</evidence>
<evidence type="ECO:0000313" key="18">
    <source>
        <dbReference type="EMBL" id="KAH9594758.1"/>
    </source>
</evidence>
<dbReference type="Gene3D" id="3.40.50.300">
    <property type="entry name" value="P-loop containing nucleotide triphosphate hydrolases"/>
    <property type="match status" value="1"/>
</dbReference>
<dbReference type="KEGG" id="shx:MS3_00008226"/>
<keyword evidence="8" id="KW-0156">Chromatin regulator</keyword>
<dbReference type="PROSITE" id="PS51194">
    <property type="entry name" value="HELICASE_CTER"/>
    <property type="match status" value="1"/>
</dbReference>
<dbReference type="Gene3D" id="3.40.50.10810">
    <property type="entry name" value="Tandem AAA-ATPase domain"/>
    <property type="match status" value="1"/>
</dbReference>
<dbReference type="GO" id="GO:0010557">
    <property type="term" value="P:positive regulation of macromolecule biosynthetic process"/>
    <property type="evidence" value="ECO:0007669"/>
    <property type="project" value="UniProtKB-ARBA"/>
</dbReference>
<evidence type="ECO:0000256" key="8">
    <source>
        <dbReference type="ARBA" id="ARBA00022853"/>
    </source>
</evidence>
<keyword evidence="9" id="KW-0805">Transcription regulation</keyword>
<evidence type="ECO:0000256" key="6">
    <source>
        <dbReference type="ARBA" id="ARBA00022806"/>
    </source>
</evidence>
<dbReference type="RefSeq" id="XP_051073806.1">
    <property type="nucleotide sequence ID" value="XM_051216580.1"/>
</dbReference>
<dbReference type="InterPro" id="IPR050520">
    <property type="entry name" value="INO80/SWR1_helicase"/>
</dbReference>
<dbReference type="PANTHER" id="PTHR45685">
    <property type="entry name" value="HELICASE SRCAP-RELATED"/>
    <property type="match status" value="1"/>
</dbReference>
<dbReference type="SUPFAM" id="SSF52540">
    <property type="entry name" value="P-loop containing nucleoside triphosphate hydrolases"/>
    <property type="match status" value="2"/>
</dbReference>
<dbReference type="InterPro" id="IPR049730">
    <property type="entry name" value="SNF2/RAD54-like_C"/>
</dbReference>
<proteinExistence type="inferred from homology"/>
<keyword evidence="19" id="KW-1185">Reference proteome</keyword>
<evidence type="ECO:0000256" key="3">
    <source>
        <dbReference type="ARBA" id="ARBA00022553"/>
    </source>
</evidence>